<feature type="compositionally biased region" description="Basic residues" evidence="7">
    <location>
        <begin position="138"/>
        <end position="154"/>
    </location>
</feature>
<dbReference type="GO" id="GO:0000785">
    <property type="term" value="C:chromatin"/>
    <property type="evidence" value="ECO:0007669"/>
    <property type="project" value="TreeGrafter"/>
</dbReference>
<evidence type="ECO:0000256" key="5">
    <source>
        <dbReference type="ARBA" id="ARBA00044085"/>
    </source>
</evidence>
<dbReference type="GO" id="GO:0000981">
    <property type="term" value="F:DNA-binding transcription factor activity, RNA polymerase II-specific"/>
    <property type="evidence" value="ECO:0007669"/>
    <property type="project" value="TreeGrafter"/>
</dbReference>
<dbReference type="PROSITE" id="PS00028">
    <property type="entry name" value="ZINC_FINGER_C2H2_1"/>
    <property type="match status" value="1"/>
</dbReference>
<feature type="domain" description="C2H2-type" evidence="8">
    <location>
        <begin position="185"/>
        <end position="208"/>
    </location>
</feature>
<dbReference type="InterPro" id="IPR036236">
    <property type="entry name" value="Znf_C2H2_sf"/>
</dbReference>
<sequence length="225" mass="24950">MFGFRHFPTDNLSLDEMPPNLLGSLQGQQEAPITPNNIYDIGTGMSNNHGCTSMGYESDPRFASALVHPGPELSSGFGGPSAGQTPSPTSQNSSPRMTATSPAASPSENNRNTMGWNAVETLPDAFPYNHQDCGRGHPPGKKPKQHRRRKREKKHICDVPGCLKSFECRSWRDRHSLVHRHGALWDCPECEKSFGRKDNMQKHFRIKHGSLSNTATTSKRAQSER</sequence>
<feature type="region of interest" description="Disordered" evidence="7">
    <location>
        <begin position="62"/>
        <end position="114"/>
    </location>
</feature>
<dbReference type="PANTHER" id="PTHR14003">
    <property type="entry name" value="TRANSCRIPTIONAL REPRESSOR PROTEIN YY"/>
    <property type="match status" value="1"/>
</dbReference>
<dbReference type="GO" id="GO:0008270">
    <property type="term" value="F:zinc ion binding"/>
    <property type="evidence" value="ECO:0007669"/>
    <property type="project" value="UniProtKB-KW"/>
</dbReference>
<evidence type="ECO:0000256" key="6">
    <source>
        <dbReference type="PROSITE-ProRule" id="PRU00042"/>
    </source>
</evidence>
<dbReference type="Proteomes" id="UP001321749">
    <property type="component" value="Unassembled WGS sequence"/>
</dbReference>
<keyword evidence="2" id="KW-0677">Repeat</keyword>
<dbReference type="GO" id="GO:0005667">
    <property type="term" value="C:transcription regulator complex"/>
    <property type="evidence" value="ECO:0007669"/>
    <property type="project" value="TreeGrafter"/>
</dbReference>
<evidence type="ECO:0000256" key="2">
    <source>
        <dbReference type="ARBA" id="ARBA00022737"/>
    </source>
</evidence>
<keyword evidence="4" id="KW-0862">Zinc</keyword>
<name>A0AAV9HIS7_9PEZI</name>
<evidence type="ECO:0000313" key="9">
    <source>
        <dbReference type="EMBL" id="KAK4460736.1"/>
    </source>
</evidence>
<dbReference type="AlphaFoldDB" id="A0AAV9HIS7"/>
<gene>
    <name evidence="9" type="ORF">QBC42DRAFT_101414</name>
</gene>
<dbReference type="GO" id="GO:0000978">
    <property type="term" value="F:RNA polymerase II cis-regulatory region sequence-specific DNA binding"/>
    <property type="evidence" value="ECO:0007669"/>
    <property type="project" value="TreeGrafter"/>
</dbReference>
<dbReference type="PROSITE" id="PS50157">
    <property type="entry name" value="ZINC_FINGER_C2H2_2"/>
    <property type="match status" value="1"/>
</dbReference>
<evidence type="ECO:0000256" key="3">
    <source>
        <dbReference type="ARBA" id="ARBA00022771"/>
    </source>
</evidence>
<feature type="compositionally biased region" description="Low complexity" evidence="7">
    <location>
        <begin position="84"/>
        <end position="95"/>
    </location>
</feature>
<reference evidence="9" key="2">
    <citation type="submission" date="2023-06" db="EMBL/GenBank/DDBJ databases">
        <authorList>
            <consortium name="Lawrence Berkeley National Laboratory"/>
            <person name="Mondo S.J."/>
            <person name="Hensen N."/>
            <person name="Bonometti L."/>
            <person name="Westerberg I."/>
            <person name="Brannstrom I.O."/>
            <person name="Guillou S."/>
            <person name="Cros-Aarteil S."/>
            <person name="Calhoun S."/>
            <person name="Haridas S."/>
            <person name="Kuo A."/>
            <person name="Pangilinan J."/>
            <person name="Riley R."/>
            <person name="Labutti K."/>
            <person name="Andreopoulos B."/>
            <person name="Lipzen A."/>
            <person name="Chen C."/>
            <person name="Yanf M."/>
            <person name="Daum C."/>
            <person name="Ng V."/>
            <person name="Clum A."/>
            <person name="Steindorff A."/>
            <person name="Ohm R."/>
            <person name="Martin F."/>
            <person name="Silar P."/>
            <person name="Natvig D."/>
            <person name="Lalanne C."/>
            <person name="Gautier V."/>
            <person name="Ament-Velasquez S.L."/>
            <person name="Kruys A."/>
            <person name="Hutchinson M.I."/>
            <person name="Powell A.J."/>
            <person name="Barry K."/>
            <person name="Miller A.N."/>
            <person name="Grigoriev I.V."/>
            <person name="Debuchy R."/>
            <person name="Gladieux P."/>
            <person name="Thoren M.H."/>
            <person name="Johannesson H."/>
        </authorList>
    </citation>
    <scope>NUCLEOTIDE SEQUENCE</scope>
    <source>
        <strain evidence="9">PSN324</strain>
    </source>
</reference>
<comment type="caution">
    <text evidence="9">The sequence shown here is derived from an EMBL/GenBank/DDBJ whole genome shotgun (WGS) entry which is preliminary data.</text>
</comment>
<evidence type="ECO:0000256" key="4">
    <source>
        <dbReference type="ARBA" id="ARBA00022833"/>
    </source>
</evidence>
<dbReference type="EMBL" id="MU865005">
    <property type="protein sequence ID" value="KAK4460736.1"/>
    <property type="molecule type" value="Genomic_DNA"/>
</dbReference>
<evidence type="ECO:0000259" key="8">
    <source>
        <dbReference type="PROSITE" id="PS50157"/>
    </source>
</evidence>
<evidence type="ECO:0000313" key="10">
    <source>
        <dbReference type="Proteomes" id="UP001321749"/>
    </source>
</evidence>
<dbReference type="Gene3D" id="3.30.160.60">
    <property type="entry name" value="Classic Zinc Finger"/>
    <property type="match status" value="1"/>
</dbReference>
<accession>A0AAV9HIS7</accession>
<proteinExistence type="predicted"/>
<protein>
    <recommendedName>
        <fullName evidence="5">C2H2 type master regulator of conidiophore development brlA</fullName>
    </recommendedName>
</protein>
<dbReference type="PANTHER" id="PTHR14003:SF19">
    <property type="entry name" value="YY2 TRANSCRIPTION FACTOR"/>
    <property type="match status" value="1"/>
</dbReference>
<keyword evidence="10" id="KW-1185">Reference proteome</keyword>
<keyword evidence="3 6" id="KW-0863">Zinc-finger</keyword>
<evidence type="ECO:0000256" key="7">
    <source>
        <dbReference type="SAM" id="MobiDB-lite"/>
    </source>
</evidence>
<dbReference type="SUPFAM" id="SSF57667">
    <property type="entry name" value="beta-beta-alpha zinc fingers"/>
    <property type="match status" value="1"/>
</dbReference>
<dbReference type="SMART" id="SM00355">
    <property type="entry name" value="ZnF_C2H2"/>
    <property type="match status" value="2"/>
</dbReference>
<evidence type="ECO:0000256" key="1">
    <source>
        <dbReference type="ARBA" id="ARBA00022723"/>
    </source>
</evidence>
<keyword evidence="1" id="KW-0479">Metal-binding</keyword>
<organism evidence="9 10">
    <name type="scientific">Cladorrhinum samala</name>
    <dbReference type="NCBI Taxonomy" id="585594"/>
    <lineage>
        <taxon>Eukaryota</taxon>
        <taxon>Fungi</taxon>
        <taxon>Dikarya</taxon>
        <taxon>Ascomycota</taxon>
        <taxon>Pezizomycotina</taxon>
        <taxon>Sordariomycetes</taxon>
        <taxon>Sordariomycetidae</taxon>
        <taxon>Sordariales</taxon>
        <taxon>Podosporaceae</taxon>
        <taxon>Cladorrhinum</taxon>
    </lineage>
</organism>
<reference evidence="9" key="1">
    <citation type="journal article" date="2023" name="Mol. Phylogenet. Evol.">
        <title>Genome-scale phylogeny and comparative genomics of the fungal order Sordariales.</title>
        <authorList>
            <person name="Hensen N."/>
            <person name="Bonometti L."/>
            <person name="Westerberg I."/>
            <person name="Brannstrom I.O."/>
            <person name="Guillou S."/>
            <person name="Cros-Aarteil S."/>
            <person name="Calhoun S."/>
            <person name="Haridas S."/>
            <person name="Kuo A."/>
            <person name="Mondo S."/>
            <person name="Pangilinan J."/>
            <person name="Riley R."/>
            <person name="LaButti K."/>
            <person name="Andreopoulos B."/>
            <person name="Lipzen A."/>
            <person name="Chen C."/>
            <person name="Yan M."/>
            <person name="Daum C."/>
            <person name="Ng V."/>
            <person name="Clum A."/>
            <person name="Steindorff A."/>
            <person name="Ohm R.A."/>
            <person name="Martin F."/>
            <person name="Silar P."/>
            <person name="Natvig D.O."/>
            <person name="Lalanne C."/>
            <person name="Gautier V."/>
            <person name="Ament-Velasquez S.L."/>
            <person name="Kruys A."/>
            <person name="Hutchinson M.I."/>
            <person name="Powell A.J."/>
            <person name="Barry K."/>
            <person name="Miller A.N."/>
            <person name="Grigoriev I.V."/>
            <person name="Debuchy R."/>
            <person name="Gladieux P."/>
            <person name="Hiltunen Thoren M."/>
            <person name="Johannesson H."/>
        </authorList>
    </citation>
    <scope>NUCLEOTIDE SEQUENCE</scope>
    <source>
        <strain evidence="9">PSN324</strain>
    </source>
</reference>
<feature type="compositionally biased region" description="Polar residues" evidence="7">
    <location>
        <begin position="96"/>
        <end position="114"/>
    </location>
</feature>
<dbReference type="InterPro" id="IPR013087">
    <property type="entry name" value="Znf_C2H2_type"/>
</dbReference>
<feature type="region of interest" description="Disordered" evidence="7">
    <location>
        <begin position="127"/>
        <end position="154"/>
    </location>
</feature>